<feature type="region of interest" description="Disordered" evidence="1">
    <location>
        <begin position="186"/>
        <end position="228"/>
    </location>
</feature>
<feature type="compositionally biased region" description="Basic and acidic residues" evidence="1">
    <location>
        <begin position="288"/>
        <end position="301"/>
    </location>
</feature>
<proteinExistence type="predicted"/>
<evidence type="ECO:0000256" key="2">
    <source>
        <dbReference type="SAM" id="Phobius"/>
    </source>
</evidence>
<feature type="region of interest" description="Disordered" evidence="1">
    <location>
        <begin position="245"/>
        <end position="309"/>
    </location>
</feature>
<feature type="region of interest" description="Disordered" evidence="1">
    <location>
        <begin position="377"/>
        <end position="518"/>
    </location>
</feature>
<feature type="domain" description="FHA" evidence="3">
    <location>
        <begin position="549"/>
        <end position="599"/>
    </location>
</feature>
<sequence length="628" mass="66723">MLSQVQISYENMGASSYLAAAFSPQAGLVNYQLEMLAANEISHFLPVAKRVMNGETVAYYNISSKIALSQIMSRRKLSKMELVQILKGFLSAAEDGEQYQLPAGEIVMEADYIFVDPSTMEPSFVYLPVSVPQEKGVKELVLSFVMEGKIELTGDNFVQLLLEAVNRQPFRLEDLKQVLDQVQGMPQRAKSPVQGFSGTQGNINMGAAGGFPQSASIPGSQPIPSVQTAQVSQAAVPVQPAMPVQQVPPVQPARPVSALASGAPSDSSLPPAPENKKGKFGKSSLKAQKKEKVKENAKPVKESAAVEEDGFDPEKAKKKFLLPQAVVMVAVAALVSFGAFTDEYGDIAVTNILAVVLILAVTEVILYREAYVNSRKKGNKKMDKKAVQKNSGKKPAAPGKPSGFGNAGAKPAAPSGFGNAGSRPAVPSQSGFGNAGAKPAAPSGFNNAGSRPAAPVQPAQQQVEQPVSGFQTPPVPQQSISQPPFSQAPVQPAPMPQAPITPSYAAMSMRSGSGDETELWDGTQGGMSAYLEYYENGQLTRIPLDKPSVLIGRLKGQVDFAVANPKVGKVHAEFINQDGLIYVKDLNSKNGTYINGNGQRIGNNMPYPLSNNDRVTLADSEFTVRCGS</sequence>
<keyword evidence="5" id="KW-1185">Reference proteome</keyword>
<evidence type="ECO:0000256" key="1">
    <source>
        <dbReference type="SAM" id="MobiDB-lite"/>
    </source>
</evidence>
<feature type="compositionally biased region" description="Polar residues" evidence="1">
    <location>
        <begin position="194"/>
        <end position="203"/>
    </location>
</feature>
<dbReference type="Pfam" id="PF00498">
    <property type="entry name" value="FHA"/>
    <property type="match status" value="1"/>
</dbReference>
<gene>
    <name evidence="4" type="ORF">WMO41_01045</name>
</gene>
<evidence type="ECO:0000313" key="5">
    <source>
        <dbReference type="Proteomes" id="UP001437460"/>
    </source>
</evidence>
<dbReference type="Gene3D" id="2.60.200.20">
    <property type="match status" value="1"/>
</dbReference>
<feature type="transmembrane region" description="Helical" evidence="2">
    <location>
        <begin position="320"/>
        <end position="341"/>
    </location>
</feature>
<accession>A0ABV1HHI6</accession>
<dbReference type="Pfam" id="PF19909">
    <property type="entry name" value="DUF6382"/>
    <property type="match status" value="1"/>
</dbReference>
<evidence type="ECO:0000259" key="3">
    <source>
        <dbReference type="PROSITE" id="PS50006"/>
    </source>
</evidence>
<feature type="transmembrane region" description="Helical" evidence="2">
    <location>
        <begin position="347"/>
        <end position="367"/>
    </location>
</feature>
<dbReference type="SUPFAM" id="SSF49879">
    <property type="entry name" value="SMAD/FHA domain"/>
    <property type="match status" value="1"/>
</dbReference>
<dbReference type="PROSITE" id="PS50006">
    <property type="entry name" value="FHA_DOMAIN"/>
    <property type="match status" value="1"/>
</dbReference>
<dbReference type="PANTHER" id="PTHR23308">
    <property type="entry name" value="NUCLEAR INHIBITOR OF PROTEIN PHOSPHATASE-1"/>
    <property type="match status" value="1"/>
</dbReference>
<reference evidence="4 5" key="1">
    <citation type="submission" date="2024-03" db="EMBL/GenBank/DDBJ databases">
        <title>Human intestinal bacterial collection.</title>
        <authorList>
            <person name="Pauvert C."/>
            <person name="Hitch T.C.A."/>
            <person name="Clavel T."/>
        </authorList>
    </citation>
    <scope>NUCLEOTIDE SEQUENCE [LARGE SCALE GENOMIC DNA]</scope>
    <source>
        <strain evidence="4 5">CLA-AP-H27</strain>
    </source>
</reference>
<feature type="compositionally biased region" description="Polar residues" evidence="1">
    <location>
        <begin position="213"/>
        <end position="223"/>
    </location>
</feature>
<keyword evidence="2" id="KW-0472">Membrane</keyword>
<organism evidence="4 5">
    <name type="scientific">Ventrimonas faecis</name>
    <dbReference type="NCBI Taxonomy" id="3133170"/>
    <lineage>
        <taxon>Bacteria</taxon>
        <taxon>Bacillati</taxon>
        <taxon>Bacillota</taxon>
        <taxon>Clostridia</taxon>
        <taxon>Lachnospirales</taxon>
        <taxon>Lachnospiraceae</taxon>
        <taxon>Ventrimonas</taxon>
    </lineage>
</organism>
<dbReference type="InterPro" id="IPR045962">
    <property type="entry name" value="DUF6382"/>
</dbReference>
<feature type="compositionally biased region" description="Low complexity" evidence="1">
    <location>
        <begin position="245"/>
        <end position="258"/>
    </location>
</feature>
<feature type="compositionally biased region" description="Low complexity" evidence="1">
    <location>
        <begin position="477"/>
        <end position="490"/>
    </location>
</feature>
<comment type="caution">
    <text evidence="4">The sequence shown here is derived from an EMBL/GenBank/DDBJ whole genome shotgun (WGS) entry which is preliminary data.</text>
</comment>
<dbReference type="InterPro" id="IPR000253">
    <property type="entry name" value="FHA_dom"/>
</dbReference>
<keyword evidence="2" id="KW-1133">Transmembrane helix</keyword>
<dbReference type="CDD" id="cd00060">
    <property type="entry name" value="FHA"/>
    <property type="match status" value="1"/>
</dbReference>
<dbReference type="InterPro" id="IPR050923">
    <property type="entry name" value="Cell_Proc_Reg/RNA_Proc"/>
</dbReference>
<feature type="compositionally biased region" description="Low complexity" evidence="1">
    <location>
        <begin position="452"/>
        <end position="467"/>
    </location>
</feature>
<dbReference type="InterPro" id="IPR008984">
    <property type="entry name" value="SMAD_FHA_dom_sf"/>
</dbReference>
<protein>
    <submittedName>
        <fullName evidence="4">DUF6382 domain-containing protein</fullName>
    </submittedName>
</protein>
<name>A0ABV1HHI6_9FIRM</name>
<dbReference type="Proteomes" id="UP001437460">
    <property type="component" value="Unassembled WGS sequence"/>
</dbReference>
<dbReference type="EMBL" id="JBBMFJ010000001">
    <property type="protein sequence ID" value="MEQ2561776.1"/>
    <property type="molecule type" value="Genomic_DNA"/>
</dbReference>
<dbReference type="RefSeq" id="WP_349228216.1">
    <property type="nucleotide sequence ID" value="NZ_JBBMFJ010000001.1"/>
</dbReference>
<keyword evidence="2" id="KW-0812">Transmembrane</keyword>
<dbReference type="SMART" id="SM00240">
    <property type="entry name" value="FHA"/>
    <property type="match status" value="1"/>
</dbReference>
<evidence type="ECO:0000313" key="4">
    <source>
        <dbReference type="EMBL" id="MEQ2561776.1"/>
    </source>
</evidence>